<dbReference type="GeneID" id="26900717"/>
<dbReference type="VEuPathDB" id="TriTrypDB:LpyrH10_01_4190"/>
<evidence type="ECO:0000313" key="3">
    <source>
        <dbReference type="Proteomes" id="UP000037923"/>
    </source>
</evidence>
<evidence type="ECO:0000256" key="1">
    <source>
        <dbReference type="SAM" id="MobiDB-lite"/>
    </source>
</evidence>
<dbReference type="EMBL" id="LGTL01000001">
    <property type="protein sequence ID" value="KPA86170.1"/>
    <property type="molecule type" value="Genomic_DNA"/>
</dbReference>
<comment type="caution">
    <text evidence="2">The sequence shown here is derived from an EMBL/GenBank/DDBJ whole genome shotgun (WGS) entry which is preliminary data.</text>
</comment>
<dbReference type="RefSeq" id="XP_015664609.1">
    <property type="nucleotide sequence ID" value="XM_015796601.1"/>
</dbReference>
<reference evidence="2 3" key="1">
    <citation type="submission" date="2015-07" db="EMBL/GenBank/DDBJ databases">
        <title>High-quality genome of monoxenous trypanosomatid Leptomonas pyrrhocoris.</title>
        <authorList>
            <person name="Flegontov P."/>
            <person name="Butenko A."/>
            <person name="Firsov S."/>
            <person name="Vlcek C."/>
            <person name="Logacheva M.D."/>
            <person name="Field M."/>
            <person name="Filatov D."/>
            <person name="Flegontova O."/>
            <person name="Gerasimov E."/>
            <person name="Jackson A.P."/>
            <person name="Kelly S."/>
            <person name="Opperdoes F."/>
            <person name="O'Reilly A."/>
            <person name="Votypka J."/>
            <person name="Yurchenko V."/>
            <person name="Lukes J."/>
        </authorList>
    </citation>
    <scope>NUCLEOTIDE SEQUENCE [LARGE SCALE GENOMIC DNA]</scope>
    <source>
        <strain evidence="2">H10</strain>
    </source>
</reference>
<accession>A0A0M9GAA0</accession>
<name>A0A0M9GAA0_LEPPY</name>
<proteinExistence type="predicted"/>
<protein>
    <submittedName>
        <fullName evidence="2">Uncharacterized protein</fullName>
    </submittedName>
</protein>
<feature type="compositionally biased region" description="Basic residues" evidence="1">
    <location>
        <begin position="1"/>
        <end position="15"/>
    </location>
</feature>
<feature type="compositionally biased region" description="Low complexity" evidence="1">
    <location>
        <begin position="111"/>
        <end position="120"/>
    </location>
</feature>
<evidence type="ECO:0000313" key="2">
    <source>
        <dbReference type="EMBL" id="KPA86170.1"/>
    </source>
</evidence>
<dbReference type="AlphaFoldDB" id="A0A0M9GAA0"/>
<dbReference type="Proteomes" id="UP000037923">
    <property type="component" value="Unassembled WGS sequence"/>
</dbReference>
<gene>
    <name evidence="2" type="ORF">ABB37_00419</name>
</gene>
<organism evidence="2 3">
    <name type="scientific">Leptomonas pyrrhocoris</name>
    <name type="common">Firebug parasite</name>
    <dbReference type="NCBI Taxonomy" id="157538"/>
    <lineage>
        <taxon>Eukaryota</taxon>
        <taxon>Discoba</taxon>
        <taxon>Euglenozoa</taxon>
        <taxon>Kinetoplastea</taxon>
        <taxon>Metakinetoplastina</taxon>
        <taxon>Trypanosomatida</taxon>
        <taxon>Trypanosomatidae</taxon>
        <taxon>Leishmaniinae</taxon>
        <taxon>Leptomonas</taxon>
    </lineage>
</organism>
<sequence>MSARDRRRQPGRQRRAQPECVQRVEVPKQRKKTHRPGIQAQEGQAYPPSIGEVSGVPATSLREGRWRGLKRRKAKRCDARRKENGKQNPKRRMHGRGLNDMFQAKAGCSQGNGAPAAPHAGGKKQTVKTRNLTAG</sequence>
<feature type="region of interest" description="Disordered" evidence="1">
    <location>
        <begin position="1"/>
        <end position="135"/>
    </location>
</feature>
<feature type="compositionally biased region" description="Basic and acidic residues" evidence="1">
    <location>
        <begin position="76"/>
        <end position="85"/>
    </location>
</feature>
<keyword evidence="3" id="KW-1185">Reference proteome</keyword>